<organism evidence="3">
    <name type="scientific">Florenciella parvula</name>
    <dbReference type="NCBI Taxonomy" id="236787"/>
    <lineage>
        <taxon>Eukaryota</taxon>
        <taxon>Sar</taxon>
        <taxon>Stramenopiles</taxon>
        <taxon>Ochrophyta</taxon>
        <taxon>Dictyochophyceae</taxon>
        <taxon>Florenciellales</taxon>
        <taxon>Florenciella</taxon>
    </lineage>
</organism>
<dbReference type="InterPro" id="IPR036190">
    <property type="entry name" value="Urocanase_sf"/>
</dbReference>
<gene>
    <name evidence="3" type="ORF">FPAR1323_LOCUS15929</name>
</gene>
<sequence length="321" mass="35336">MMRENPIKFKKRVYESLRRQVHAINTLVNADGEGAQMSFWDYGNSFLLESSRASADIMSVEDPTKFRYPSYVEDIMGDIFSLGFGPFRWVCTSGLPEDLAITDQIALEVMTKLRSRLSAEDSPYSALAVPQLDDNILWIEEADQHKLVVGSQSRILYANAEVRAHLGVAFNEAVEDGRLQSPVVLSRDHHDVSGTDAPWRETSNVSDGSKFTADMAIHNVIGDSFRGATSVSIHNGGGTGWGESTNGGFLLVLDGSPDATRRVKDMLHFDVFNGVARRAWAGNDNAAKYVGDEQHHNATFQLTNAHRVCDGILDDALAADE</sequence>
<feature type="domain" description="Urocanase C-terminal" evidence="2">
    <location>
        <begin position="78"/>
        <end position="289"/>
    </location>
</feature>
<dbReference type="Pfam" id="PF17392">
    <property type="entry name" value="Urocanase_C"/>
    <property type="match status" value="1"/>
</dbReference>
<proteinExistence type="predicted"/>
<dbReference type="InterPro" id="IPR023637">
    <property type="entry name" value="Urocanase-like"/>
</dbReference>
<dbReference type="Gene3D" id="3.40.1770.10">
    <property type="entry name" value="Urocanase superfamily"/>
    <property type="match status" value="1"/>
</dbReference>
<evidence type="ECO:0008006" key="4">
    <source>
        <dbReference type="Google" id="ProtNLM"/>
    </source>
</evidence>
<protein>
    <recommendedName>
        <fullName evidence="4">Urocanate hydratase</fullName>
    </recommendedName>
</protein>
<dbReference type="InterPro" id="IPR035085">
    <property type="entry name" value="Urocanase_Rossmann-like"/>
</dbReference>
<dbReference type="SUPFAM" id="SSF111326">
    <property type="entry name" value="Urocanase"/>
    <property type="match status" value="1"/>
</dbReference>
<dbReference type="EMBL" id="HBGT01030521">
    <property type="protein sequence ID" value="CAD9445653.1"/>
    <property type="molecule type" value="Transcribed_RNA"/>
</dbReference>
<dbReference type="GO" id="GO:0016153">
    <property type="term" value="F:urocanate hydratase activity"/>
    <property type="evidence" value="ECO:0007669"/>
    <property type="project" value="TreeGrafter"/>
</dbReference>
<dbReference type="PANTHER" id="PTHR12216">
    <property type="entry name" value="UROCANATE HYDRATASE"/>
    <property type="match status" value="1"/>
</dbReference>
<dbReference type="GO" id="GO:0006548">
    <property type="term" value="P:L-histidine catabolic process"/>
    <property type="evidence" value="ECO:0007669"/>
    <property type="project" value="TreeGrafter"/>
</dbReference>
<dbReference type="PANTHER" id="PTHR12216:SF3">
    <property type="entry name" value="UROCANATE HYDRATASE"/>
    <property type="match status" value="1"/>
</dbReference>
<evidence type="ECO:0000259" key="1">
    <source>
        <dbReference type="Pfam" id="PF01175"/>
    </source>
</evidence>
<dbReference type="InterPro" id="IPR035401">
    <property type="entry name" value="Urocanase_C"/>
</dbReference>
<accession>A0A7S2GCP9</accession>
<evidence type="ECO:0000313" key="3">
    <source>
        <dbReference type="EMBL" id="CAD9445653.1"/>
    </source>
</evidence>
<name>A0A7S2GCP9_9STRA</name>
<evidence type="ECO:0000259" key="2">
    <source>
        <dbReference type="Pfam" id="PF17392"/>
    </source>
</evidence>
<feature type="domain" description="Urocanase Rossmann-like" evidence="1">
    <location>
        <begin position="1"/>
        <end position="75"/>
    </location>
</feature>
<dbReference type="Pfam" id="PF01175">
    <property type="entry name" value="Urocanase"/>
    <property type="match status" value="1"/>
</dbReference>
<reference evidence="3" key="1">
    <citation type="submission" date="2021-01" db="EMBL/GenBank/DDBJ databases">
        <authorList>
            <person name="Corre E."/>
            <person name="Pelletier E."/>
            <person name="Niang G."/>
            <person name="Scheremetjew M."/>
            <person name="Finn R."/>
            <person name="Kale V."/>
            <person name="Holt S."/>
            <person name="Cochrane G."/>
            <person name="Meng A."/>
            <person name="Brown T."/>
            <person name="Cohen L."/>
        </authorList>
    </citation>
    <scope>NUCLEOTIDE SEQUENCE</scope>
    <source>
        <strain evidence="3">RCC1693</strain>
    </source>
</reference>
<dbReference type="AlphaFoldDB" id="A0A7S2GCP9"/>